<reference evidence="6 7" key="1">
    <citation type="journal article" date="2016" name="Front. Microbiol.">
        <title>Genomic Resource of Rice Seed Associated Bacteria.</title>
        <authorList>
            <person name="Midha S."/>
            <person name="Bansal K."/>
            <person name="Sharma S."/>
            <person name="Kumar N."/>
            <person name="Patil P.P."/>
            <person name="Chaudhry V."/>
            <person name="Patil P.B."/>
        </authorList>
    </citation>
    <scope>NUCLEOTIDE SEQUENCE [LARGE SCALE GENOMIC DNA]</scope>
    <source>
        <strain evidence="6 7">NS226</strain>
    </source>
</reference>
<keyword evidence="3 4" id="KW-0732">Signal</keyword>
<dbReference type="PATRIC" id="fig|401562.3.peg.5132"/>
<organism evidence="6 7">
    <name type="scientific">Aureimonas ureilytica</name>
    <dbReference type="NCBI Taxonomy" id="401562"/>
    <lineage>
        <taxon>Bacteria</taxon>
        <taxon>Pseudomonadati</taxon>
        <taxon>Pseudomonadota</taxon>
        <taxon>Alphaproteobacteria</taxon>
        <taxon>Hyphomicrobiales</taxon>
        <taxon>Aurantimonadaceae</taxon>
        <taxon>Aureimonas</taxon>
    </lineage>
</organism>
<dbReference type="RefSeq" id="WP_058636932.1">
    <property type="nucleotide sequence ID" value="NZ_LDPZ01000091.1"/>
</dbReference>
<dbReference type="PANTHER" id="PTHR30290:SF38">
    <property type="entry name" value="D,D-DIPEPTIDE-BINDING PERIPLASMIC PROTEIN DDPA-RELATED"/>
    <property type="match status" value="1"/>
</dbReference>
<dbReference type="FunFam" id="3.10.105.10:FF:000002">
    <property type="entry name" value="Dipeptide ABC transporter, substrate-binding protein"/>
    <property type="match status" value="1"/>
</dbReference>
<name>A0A175QV40_9HYPH</name>
<gene>
    <name evidence="6" type="ORF">NS226_22935</name>
</gene>
<evidence type="ECO:0000256" key="1">
    <source>
        <dbReference type="ARBA" id="ARBA00004418"/>
    </source>
</evidence>
<evidence type="ECO:0000256" key="3">
    <source>
        <dbReference type="ARBA" id="ARBA00022729"/>
    </source>
</evidence>
<evidence type="ECO:0000259" key="5">
    <source>
        <dbReference type="Pfam" id="PF00496"/>
    </source>
</evidence>
<dbReference type="PIRSF" id="PIRSF002741">
    <property type="entry name" value="MppA"/>
    <property type="match status" value="1"/>
</dbReference>
<feature type="domain" description="Solute-binding protein family 5" evidence="5">
    <location>
        <begin position="69"/>
        <end position="448"/>
    </location>
</feature>
<dbReference type="STRING" id="401562.NS365_18680"/>
<dbReference type="InterPro" id="IPR030678">
    <property type="entry name" value="Peptide/Ni-bd"/>
</dbReference>
<sequence>MTLAKKLLAATAIVLALGSAASAKTFVFCSEGSPEGFDPGLYTTGTTFDASAHPIYNRLAEFKKGTTETEPALAESWTVSEDGKQYTFKLRPGVKWQSNDLFTPTRDLNADDVVFSFDRQGNASNPWHQYVPGASWEYYTSMSMPQFVEKVEKVDDLTVRFTLKEPYAPFIANIAMPFASILSKEYADKLAASNQQAQLNQQPIGTGPFRFVAYQPDAVIRYQAFADYWGGKQPIDDLVFAITKDASVRQQRLLANECQLMAYPNPADIASLKTNKDLKVDEQAGLNIGYLAYNTKQAPFDKVEVRRALNMAMNKDAIISAVYQGAGEKAKSPIPPTMWSYNNALKDDPYDLEAAKKMLEAAGVKDLSLKLWAMPVSRPYNPNAARMAEMIQADFAKVGVKAEIVSYEWGEYIKRAGDVNHDGAVLLGWTGDNGDPDNFLATLLSCDSVGTSSNVAEFCNQDYEKLVQKAKTLSSQEERAKLYEQAQVVFKEQAPWATIAHSIVYVPMRSNVVGFVQSPLGDYTFDGVDLKD</sequence>
<dbReference type="InterPro" id="IPR039424">
    <property type="entry name" value="SBP_5"/>
</dbReference>
<comment type="subcellular location">
    <subcellularLocation>
        <location evidence="1">Periplasm</location>
    </subcellularLocation>
</comment>
<dbReference type="Proteomes" id="UP000078272">
    <property type="component" value="Unassembled WGS sequence"/>
</dbReference>
<dbReference type="CDD" id="cd08493">
    <property type="entry name" value="PBP2_DppA_like"/>
    <property type="match status" value="1"/>
</dbReference>
<comment type="caution">
    <text evidence="6">The sequence shown here is derived from an EMBL/GenBank/DDBJ whole genome shotgun (WGS) entry which is preliminary data.</text>
</comment>
<dbReference type="FunFam" id="3.40.190.10:FF:000036">
    <property type="entry name" value="Dipeptide ABC transporter, substrate-binding protein"/>
    <property type="match status" value="1"/>
</dbReference>
<dbReference type="GO" id="GO:1904680">
    <property type="term" value="F:peptide transmembrane transporter activity"/>
    <property type="evidence" value="ECO:0007669"/>
    <property type="project" value="TreeGrafter"/>
</dbReference>
<comment type="similarity">
    <text evidence="2">Belongs to the bacterial solute-binding protein 5 family.</text>
</comment>
<evidence type="ECO:0000313" key="7">
    <source>
        <dbReference type="Proteomes" id="UP000078272"/>
    </source>
</evidence>
<dbReference type="Gene3D" id="3.40.190.10">
    <property type="entry name" value="Periplasmic binding protein-like II"/>
    <property type="match status" value="1"/>
</dbReference>
<dbReference type="AlphaFoldDB" id="A0A175QV40"/>
<dbReference type="SUPFAM" id="SSF53850">
    <property type="entry name" value="Periplasmic binding protein-like II"/>
    <property type="match status" value="1"/>
</dbReference>
<proteinExistence type="inferred from homology"/>
<accession>A0A175QV40</accession>
<dbReference type="Pfam" id="PF00496">
    <property type="entry name" value="SBP_bac_5"/>
    <property type="match status" value="1"/>
</dbReference>
<dbReference type="Gene3D" id="3.90.76.10">
    <property type="entry name" value="Dipeptide-binding Protein, Domain 1"/>
    <property type="match status" value="1"/>
</dbReference>
<evidence type="ECO:0000256" key="4">
    <source>
        <dbReference type="SAM" id="SignalP"/>
    </source>
</evidence>
<dbReference type="GO" id="GO:0042938">
    <property type="term" value="P:dipeptide transport"/>
    <property type="evidence" value="ECO:0007669"/>
    <property type="project" value="TreeGrafter"/>
</dbReference>
<dbReference type="PANTHER" id="PTHR30290">
    <property type="entry name" value="PERIPLASMIC BINDING COMPONENT OF ABC TRANSPORTER"/>
    <property type="match status" value="1"/>
</dbReference>
<feature type="chain" id="PRO_5008041484" evidence="4">
    <location>
        <begin position="24"/>
        <end position="532"/>
    </location>
</feature>
<protein>
    <submittedName>
        <fullName evidence="6">Peptide ABC transporter substrate-binding protein</fullName>
    </submittedName>
</protein>
<dbReference type="GO" id="GO:0043190">
    <property type="term" value="C:ATP-binding cassette (ABC) transporter complex"/>
    <property type="evidence" value="ECO:0007669"/>
    <property type="project" value="InterPro"/>
</dbReference>
<dbReference type="EMBL" id="LDPZ01000091">
    <property type="protein sequence ID" value="KTQ79393.1"/>
    <property type="molecule type" value="Genomic_DNA"/>
</dbReference>
<dbReference type="InterPro" id="IPR000914">
    <property type="entry name" value="SBP_5_dom"/>
</dbReference>
<dbReference type="Gene3D" id="3.10.105.10">
    <property type="entry name" value="Dipeptide-binding Protein, Domain 3"/>
    <property type="match status" value="1"/>
</dbReference>
<dbReference type="GO" id="GO:0030288">
    <property type="term" value="C:outer membrane-bounded periplasmic space"/>
    <property type="evidence" value="ECO:0007669"/>
    <property type="project" value="TreeGrafter"/>
</dbReference>
<evidence type="ECO:0000313" key="6">
    <source>
        <dbReference type="EMBL" id="KTQ79393.1"/>
    </source>
</evidence>
<feature type="signal peptide" evidence="4">
    <location>
        <begin position="1"/>
        <end position="23"/>
    </location>
</feature>
<evidence type="ECO:0000256" key="2">
    <source>
        <dbReference type="ARBA" id="ARBA00005695"/>
    </source>
</evidence>